<dbReference type="Pfam" id="PF00805">
    <property type="entry name" value="Pentapeptide"/>
    <property type="match status" value="2"/>
</dbReference>
<dbReference type="InterPro" id="IPR001646">
    <property type="entry name" value="5peptide_repeat"/>
</dbReference>
<dbReference type="Proteomes" id="UP000663824">
    <property type="component" value="Unassembled WGS sequence"/>
</dbReference>
<keyword evidence="1" id="KW-0677">Repeat</keyword>
<dbReference type="EMBL" id="CAJNRE010003304">
    <property type="protein sequence ID" value="CAF2015223.1"/>
    <property type="molecule type" value="Genomic_DNA"/>
</dbReference>
<proteinExistence type="predicted"/>
<evidence type="ECO:0008006" key="4">
    <source>
        <dbReference type="Google" id="ProtNLM"/>
    </source>
</evidence>
<accession>A0A816MK28</accession>
<gene>
    <name evidence="2" type="ORF">MBJ925_LOCUS8927</name>
</gene>
<dbReference type="PANTHER" id="PTHR47485:SF1">
    <property type="entry name" value="THYLAKOID LUMENAL 17.4 KDA PROTEIN, CHLOROPLASTIC"/>
    <property type="match status" value="1"/>
</dbReference>
<evidence type="ECO:0000313" key="3">
    <source>
        <dbReference type="Proteomes" id="UP000663824"/>
    </source>
</evidence>
<name>A0A816MK28_9BILA</name>
<dbReference type="PANTHER" id="PTHR47485">
    <property type="entry name" value="THYLAKOID LUMENAL 17.4 KDA PROTEIN, CHLOROPLASTIC"/>
    <property type="match status" value="1"/>
</dbReference>
<reference evidence="2" key="1">
    <citation type="submission" date="2021-02" db="EMBL/GenBank/DDBJ databases">
        <authorList>
            <person name="Nowell W R."/>
        </authorList>
    </citation>
    <scope>NUCLEOTIDE SEQUENCE</scope>
</reference>
<dbReference type="AlphaFoldDB" id="A0A816MK28"/>
<comment type="caution">
    <text evidence="2">The sequence shown here is derived from an EMBL/GenBank/DDBJ whole genome shotgun (WGS) entry which is preliminary data.</text>
</comment>
<protein>
    <recommendedName>
        <fullName evidence="4">Pentapeptide repeat-containing protein</fullName>
    </recommendedName>
</protein>
<dbReference type="SUPFAM" id="SSF141571">
    <property type="entry name" value="Pentapeptide repeat-like"/>
    <property type="match status" value="1"/>
</dbReference>
<sequence>MTLHENSTQTKRGFVQNRKICGVTFVQASKSISSLLLPVMLGIFTVVITVNQQNATKQQREEDQKAAEENRRVERDIAAERYRDDIFDAYIKGIGQLFEKYNGSLISNRVPMTLARAKTLNIFRRLDPQRNIRIIRFLHESEQLSGTIEQISLDLSTAELPGIDFRHLAIYRKQLDNISLASTFLSNATFINVGMKHVNFSRTRFNDSSWSSAQLENAEFTFAELHNVNFLSARLNFVNFSNTSFNNNSVNFRNAVMPYTKFERTRCIAAHFNYSNLSQSIFFQVNAKSASFNNADLTNTNFSLANLHKTNFAGTKVSCSQLNSALSIKDALLPNGTCVRDPNLVKNGYADCNTPLLLSWVLTHGNITIMKAEADFNNCHFALQSNDVGASMYQKIGLEHWDSGFWKYSLAVLEAKMTNGVSIELNGKSQNGTIIDKKILDATENNTIMRLHEDMKELDVLVKFSAYYNIIHNKNNWCDEIKLFIDYGTAEVESLRVIVENQSFDPEAHLEQRQKIAIIDSNERLNS</sequence>
<evidence type="ECO:0000256" key="1">
    <source>
        <dbReference type="ARBA" id="ARBA00022737"/>
    </source>
</evidence>
<evidence type="ECO:0000313" key="2">
    <source>
        <dbReference type="EMBL" id="CAF2015223.1"/>
    </source>
</evidence>
<dbReference type="Gene3D" id="2.160.20.80">
    <property type="entry name" value="E3 ubiquitin-protein ligase SopA"/>
    <property type="match status" value="2"/>
</dbReference>
<organism evidence="2 3">
    <name type="scientific">Rotaria magnacalcarata</name>
    <dbReference type="NCBI Taxonomy" id="392030"/>
    <lineage>
        <taxon>Eukaryota</taxon>
        <taxon>Metazoa</taxon>
        <taxon>Spiralia</taxon>
        <taxon>Gnathifera</taxon>
        <taxon>Rotifera</taxon>
        <taxon>Eurotatoria</taxon>
        <taxon>Bdelloidea</taxon>
        <taxon>Philodinida</taxon>
        <taxon>Philodinidae</taxon>
        <taxon>Rotaria</taxon>
    </lineage>
</organism>